<evidence type="ECO:0000313" key="2">
    <source>
        <dbReference type="EMBL" id="WGV27155.1"/>
    </source>
</evidence>
<dbReference type="Proteomes" id="UP001223520">
    <property type="component" value="Chromosome"/>
</dbReference>
<dbReference type="KEGG" id="hbq:QI031_06585"/>
<reference evidence="2 3" key="1">
    <citation type="journal article" date="2023" name="Limnol Oceanogr Lett">
        <title>Environmental adaptations by the intertidal Antarctic cyanobacterium Halotia branconii CENA392 as revealed using long-read genome sequencing.</title>
        <authorList>
            <person name="Dextro R.B."/>
            <person name="Delbaje E."/>
            <person name="Freitas P.N.N."/>
            <person name="Geraldes V."/>
            <person name="Pinto E."/>
            <person name="Long P.F."/>
            <person name="Fiore M.F."/>
        </authorList>
    </citation>
    <scope>NUCLEOTIDE SEQUENCE [LARGE SCALE GENOMIC DNA]</scope>
    <source>
        <strain evidence="2 3">CENA392</strain>
    </source>
</reference>
<dbReference type="RefSeq" id="WP_281484394.1">
    <property type="nucleotide sequence ID" value="NZ_CP124543.1"/>
</dbReference>
<dbReference type="EMBL" id="CP124543">
    <property type="protein sequence ID" value="WGV27155.1"/>
    <property type="molecule type" value="Genomic_DNA"/>
</dbReference>
<dbReference type="Pfam" id="PF07862">
    <property type="entry name" value="Nif11"/>
    <property type="match status" value="1"/>
</dbReference>
<organism evidence="2 3">
    <name type="scientific">Halotia branconii CENA392</name>
    <dbReference type="NCBI Taxonomy" id="1539056"/>
    <lineage>
        <taxon>Bacteria</taxon>
        <taxon>Bacillati</taxon>
        <taxon>Cyanobacteriota</taxon>
        <taxon>Cyanophyceae</taxon>
        <taxon>Nostocales</taxon>
        <taxon>Nodulariaceae</taxon>
        <taxon>Halotia</taxon>
    </lineage>
</organism>
<name>A0AAJ6NV46_9CYAN</name>
<dbReference type="InterPro" id="IPR012903">
    <property type="entry name" value="Nif11"/>
</dbReference>
<dbReference type="InterPro" id="IPR022516">
    <property type="entry name" value="CHP03798_Ocin"/>
</dbReference>
<evidence type="ECO:0000313" key="3">
    <source>
        <dbReference type="Proteomes" id="UP001223520"/>
    </source>
</evidence>
<gene>
    <name evidence="2" type="ORF">QI031_06585</name>
</gene>
<protein>
    <submittedName>
        <fullName evidence="2">Nif11-like leader peptide family natural product</fullName>
    </submittedName>
</protein>
<dbReference type="InterPro" id="IPR023991">
    <property type="entry name" value="Bacteriocin_IIb_lactobn/cerein"/>
</dbReference>
<accession>A0AAJ6NV46</accession>
<proteinExistence type="predicted"/>
<dbReference type="NCBIfam" id="TIGR03949">
    <property type="entry name" value="bact_IIb_cerein"/>
    <property type="match status" value="1"/>
</dbReference>
<dbReference type="AlphaFoldDB" id="A0AAJ6NV46"/>
<dbReference type="NCBIfam" id="TIGR03798">
    <property type="entry name" value="leader_Nif11"/>
    <property type="match status" value="1"/>
</dbReference>
<sequence>MSNPKVEQFLNQIEADQSLQGELAQALESENDREAVTALAKSRGYEFSSNELWAEIQKRQAEFSAKETAGELSDEELEAVAGGMTPAAAALVTVVTAAAGLGTGIGVSKIKW</sequence>
<evidence type="ECO:0000259" key="1">
    <source>
        <dbReference type="Pfam" id="PF07862"/>
    </source>
</evidence>
<feature type="domain" description="Nif11" evidence="1">
    <location>
        <begin position="1"/>
        <end position="52"/>
    </location>
</feature>
<keyword evidence="3" id="KW-1185">Reference proteome</keyword>